<evidence type="ECO:0000313" key="6">
    <source>
        <dbReference type="RefSeq" id="XP_014674861.1"/>
    </source>
</evidence>
<dbReference type="Proteomes" id="UP000695022">
    <property type="component" value="Unplaced"/>
</dbReference>
<evidence type="ECO:0000313" key="5">
    <source>
        <dbReference type="Proteomes" id="UP000695022"/>
    </source>
</evidence>
<evidence type="ECO:0000256" key="3">
    <source>
        <dbReference type="ARBA" id="ARBA00023242"/>
    </source>
</evidence>
<comment type="subcellular location">
    <subcellularLocation>
        <location evidence="1">Nucleus</location>
    </subcellularLocation>
</comment>
<gene>
    <name evidence="6" type="primary">LOC106814976</name>
</gene>
<evidence type="ECO:0000256" key="2">
    <source>
        <dbReference type="ARBA" id="ARBA00009072"/>
    </source>
</evidence>
<proteinExistence type="inferred from homology"/>
<accession>A0ABM1ERP0</accession>
<keyword evidence="3" id="KW-0539">Nucleus</keyword>
<reference evidence="6" key="1">
    <citation type="submission" date="2025-08" db="UniProtKB">
        <authorList>
            <consortium name="RefSeq"/>
        </authorList>
    </citation>
    <scope>IDENTIFICATION</scope>
</reference>
<dbReference type="InterPro" id="IPR019148">
    <property type="entry name" value="Nuclear_protein_DGCR14_ESS-2"/>
</dbReference>
<name>A0ABM1ERP0_PRICU</name>
<dbReference type="GeneID" id="106814976"/>
<evidence type="ECO:0000256" key="4">
    <source>
        <dbReference type="SAM" id="MobiDB-lite"/>
    </source>
</evidence>
<dbReference type="PANTHER" id="PTHR12940:SF0">
    <property type="entry name" value="SPLICING FACTOR ESS-2 HOMOLOG"/>
    <property type="match status" value="1"/>
</dbReference>
<dbReference type="Pfam" id="PF09751">
    <property type="entry name" value="Es2"/>
    <property type="match status" value="2"/>
</dbReference>
<feature type="region of interest" description="Disordered" evidence="4">
    <location>
        <begin position="414"/>
        <end position="447"/>
    </location>
</feature>
<comment type="similarity">
    <text evidence="2">Belongs to the ESS2 family.</text>
</comment>
<dbReference type="PANTHER" id="PTHR12940">
    <property type="entry name" value="ES-2 PROTEIN - RELATED"/>
    <property type="match status" value="1"/>
</dbReference>
<feature type="compositionally biased region" description="Low complexity" evidence="4">
    <location>
        <begin position="360"/>
        <end position="370"/>
    </location>
</feature>
<keyword evidence="5" id="KW-1185">Reference proteome</keyword>
<protein>
    <submittedName>
        <fullName evidence="6">Protein DGCR14-like</fullName>
    </submittedName>
</protein>
<evidence type="ECO:0000256" key="1">
    <source>
        <dbReference type="ARBA" id="ARBA00004123"/>
    </source>
</evidence>
<feature type="compositionally biased region" description="Polar residues" evidence="4">
    <location>
        <begin position="130"/>
        <end position="141"/>
    </location>
</feature>
<feature type="region of interest" description="Disordered" evidence="4">
    <location>
        <begin position="349"/>
        <end position="380"/>
    </location>
</feature>
<dbReference type="RefSeq" id="XP_014674861.1">
    <property type="nucleotide sequence ID" value="XM_014819375.1"/>
</dbReference>
<sequence>MSVTTGAPPGAGGISKAVVVAAKNAVQIPGVVKSDAMIKVASRKVLDENSYTEDVAKIIQRDFFPDVQRLQAQTEYLDALEANDVRKLRELHTRYGPKLSGVLPTPDAYHTPATFDTPEPSHRNTPMGIASTSENKESVASQEADCNDDSTEKKGSGRGRYPRRPAEGEHADRQLAAMALPSIEQQAITNGSQPINTWHYTTKNTVMYPPDGAPLTADELVARPLQPREIVHDNTRFAYNPFNQRKSSEALAAAASTHKRVLHGRIGADGKELLPEDDGAAAAAAGRGYVRTPSPQPGPGATPLMTWGEIEGTPFLLDGSDVPLARTPGPSFQLPQVPRRDRLGMKLAEKSGRQHRQRKQAALQQASLALTTPPGRFGSQRSADRLELMSPAAQRLLSSKLGIRVGTDRALQASYTPSPARADATPIAPGTPHASTRTPGSGGGVAAPTYEAASITDNLLQLPKRHKASDFF</sequence>
<organism evidence="5 6">
    <name type="scientific">Priapulus caudatus</name>
    <name type="common">Priapulid worm</name>
    <dbReference type="NCBI Taxonomy" id="37621"/>
    <lineage>
        <taxon>Eukaryota</taxon>
        <taxon>Metazoa</taxon>
        <taxon>Ecdysozoa</taxon>
        <taxon>Scalidophora</taxon>
        <taxon>Priapulida</taxon>
        <taxon>Priapulimorpha</taxon>
        <taxon>Priapulimorphida</taxon>
        <taxon>Priapulidae</taxon>
        <taxon>Priapulus</taxon>
    </lineage>
</organism>
<feature type="region of interest" description="Disordered" evidence="4">
    <location>
        <begin position="98"/>
        <end position="171"/>
    </location>
</feature>